<evidence type="ECO:0000256" key="6">
    <source>
        <dbReference type="SAM" id="Phobius"/>
    </source>
</evidence>
<accession>A0ABX7PT15</accession>
<evidence type="ECO:0000313" key="9">
    <source>
        <dbReference type="Proteomes" id="UP000663088"/>
    </source>
</evidence>
<feature type="compositionally biased region" description="Basic and acidic residues" evidence="5">
    <location>
        <begin position="73"/>
        <end position="99"/>
    </location>
</feature>
<dbReference type="NCBIfam" id="TIGR01352">
    <property type="entry name" value="tonB_Cterm"/>
    <property type="match status" value="1"/>
</dbReference>
<keyword evidence="4 6" id="KW-0472">Membrane</keyword>
<dbReference type="RefSeq" id="WP_206843650.1">
    <property type="nucleotide sequence ID" value="NZ_CP065956.1"/>
</dbReference>
<dbReference type="InterPro" id="IPR006260">
    <property type="entry name" value="TonB/TolA_C"/>
</dbReference>
<keyword evidence="9" id="KW-1185">Reference proteome</keyword>
<proteinExistence type="predicted"/>
<keyword evidence="2 6" id="KW-0812">Transmembrane</keyword>
<evidence type="ECO:0000256" key="5">
    <source>
        <dbReference type="SAM" id="MobiDB-lite"/>
    </source>
</evidence>
<evidence type="ECO:0000313" key="8">
    <source>
        <dbReference type="EMBL" id="QSR85960.1"/>
    </source>
</evidence>
<evidence type="ECO:0000256" key="1">
    <source>
        <dbReference type="ARBA" id="ARBA00004167"/>
    </source>
</evidence>
<dbReference type="SUPFAM" id="SSF74653">
    <property type="entry name" value="TolA/TonB C-terminal domain"/>
    <property type="match status" value="1"/>
</dbReference>
<feature type="transmembrane region" description="Helical" evidence="6">
    <location>
        <begin position="20"/>
        <end position="40"/>
    </location>
</feature>
<evidence type="ECO:0000256" key="4">
    <source>
        <dbReference type="ARBA" id="ARBA00023136"/>
    </source>
</evidence>
<feature type="domain" description="TonB C-terminal" evidence="7">
    <location>
        <begin position="174"/>
        <end position="262"/>
    </location>
</feature>
<protein>
    <submittedName>
        <fullName evidence="8">TonB family protein</fullName>
    </submittedName>
</protein>
<dbReference type="EMBL" id="CP065956">
    <property type="protein sequence ID" value="QSR85960.1"/>
    <property type="molecule type" value="Genomic_DNA"/>
</dbReference>
<evidence type="ECO:0000256" key="2">
    <source>
        <dbReference type="ARBA" id="ARBA00022692"/>
    </source>
</evidence>
<name>A0ABX7PT15_9BACT</name>
<organism evidence="8 9">
    <name type="scientific">Candidatus Methylacidiphilum infernorum</name>
    <dbReference type="NCBI Taxonomy" id="511746"/>
    <lineage>
        <taxon>Bacteria</taxon>
        <taxon>Pseudomonadati</taxon>
        <taxon>Verrucomicrobiota</taxon>
        <taxon>Methylacidiphilae</taxon>
        <taxon>Methylacidiphilales</taxon>
        <taxon>Methylacidiphilaceae</taxon>
        <taxon>Methylacidiphilum (ex Ratnadevi et al. 2023)</taxon>
    </lineage>
</organism>
<dbReference type="Gene3D" id="3.30.1150.10">
    <property type="match status" value="1"/>
</dbReference>
<sequence>MSLTSPAPKNKELKGRNLFWTVFLLVLAVHFSLILAFFVIHSLKKTDQPKISYFNIESSSLTHSTHGPSKDFPLTEKPKGSKNEEHPKHFSPSRPKDIHSPPLAEAAEKSISNKPVTKKTALQKESRKDPSKLQKQHTVIPNLTEVSRTIPENPQAPAFEGKEAREAQNQGLSPSYYYALIREKLYSLWDQPVDLLGLGLLAVVEITVDDDGRIAQYKLLQSSGNEKFDQSTLLAVERLGEIGERRPSDVPKVITVKFQMEK</sequence>
<feature type="compositionally biased region" description="Basic and acidic residues" evidence="5">
    <location>
        <begin position="122"/>
        <end position="132"/>
    </location>
</feature>
<evidence type="ECO:0000259" key="7">
    <source>
        <dbReference type="PROSITE" id="PS52015"/>
    </source>
</evidence>
<dbReference type="Pfam" id="PF13103">
    <property type="entry name" value="TonB_2"/>
    <property type="match status" value="1"/>
</dbReference>
<dbReference type="PROSITE" id="PS52015">
    <property type="entry name" value="TONB_CTD"/>
    <property type="match status" value="1"/>
</dbReference>
<feature type="region of interest" description="Disordered" evidence="5">
    <location>
        <begin position="60"/>
        <end position="138"/>
    </location>
</feature>
<dbReference type="InterPro" id="IPR037682">
    <property type="entry name" value="TonB_C"/>
</dbReference>
<keyword evidence="3 6" id="KW-1133">Transmembrane helix</keyword>
<dbReference type="Proteomes" id="UP000663088">
    <property type="component" value="Chromosome"/>
</dbReference>
<evidence type="ECO:0000256" key="3">
    <source>
        <dbReference type="ARBA" id="ARBA00022989"/>
    </source>
</evidence>
<comment type="subcellular location">
    <subcellularLocation>
        <location evidence="1">Membrane</location>
        <topology evidence="1">Single-pass membrane protein</topology>
    </subcellularLocation>
</comment>
<reference evidence="8 9" key="1">
    <citation type="submission" date="2020-12" db="EMBL/GenBank/DDBJ databases">
        <authorList>
            <person name="Awala S.I."/>
            <person name="Gwak J.-H."/>
            <person name="Kim S.-J."/>
            <person name="Rhee S.-K."/>
        </authorList>
    </citation>
    <scope>NUCLEOTIDE SEQUENCE [LARGE SCALE GENOMIC DNA]</scope>
    <source>
        <strain evidence="8 9">IT5</strain>
    </source>
</reference>
<gene>
    <name evidence="8" type="ORF">EM20IM_05400</name>
</gene>